<dbReference type="Proteomes" id="UP000051530">
    <property type="component" value="Unassembled WGS sequence"/>
</dbReference>
<protein>
    <submittedName>
        <fullName evidence="1">Uncharacterized protein</fullName>
    </submittedName>
</protein>
<organism evidence="1 2">
    <name type="scientific">Pseudoloma neurophilia</name>
    <dbReference type="NCBI Taxonomy" id="146866"/>
    <lineage>
        <taxon>Eukaryota</taxon>
        <taxon>Fungi</taxon>
        <taxon>Fungi incertae sedis</taxon>
        <taxon>Microsporidia</taxon>
        <taxon>Pseudoloma</taxon>
    </lineage>
</organism>
<accession>A0A0R0M5U1</accession>
<keyword evidence="2" id="KW-1185">Reference proteome</keyword>
<name>A0A0R0M5U1_9MICR</name>
<comment type="caution">
    <text evidence="1">The sequence shown here is derived from an EMBL/GenBank/DDBJ whole genome shotgun (WGS) entry which is preliminary data.</text>
</comment>
<sequence length="298" mass="34043">MLFLFFTKIFSVDFGPMPKLIELENRKNTFITSFSNGILLVKRTEEPTNINDPSVVQLIKEDPSGFIIKFGSNKYLCSHPKKNHIGICNTSSIKNTKWKIDKLKDSYLIKQNGKCLTAIIKSGAKKRKYRLKLQECSKNHKWKIENVPPPIDSDGNTIDDDCGFDLQNDKNDVTIIDELKEANDLAKQADVKYKSLRTEILKEPLYDGTESNINKPSSPFTYFDDNEFDKLVKIDHSTGLVYNDNVKCPQPDYSFRLGGNFYNVYDFLDQKVPLSTIPIGKAKDPCSANKILKKRPKK</sequence>
<proteinExistence type="predicted"/>
<gene>
    <name evidence="1" type="ORF">M153_8800018433</name>
</gene>
<reference evidence="1 2" key="1">
    <citation type="submission" date="2015-07" db="EMBL/GenBank/DDBJ databases">
        <title>The genome of Pseudoloma neurophilia, a relevant intracellular parasite of the zebrafish.</title>
        <authorList>
            <person name="Ndikumana S."/>
            <person name="Pelin A."/>
            <person name="Sanders J."/>
            <person name="Corradi N."/>
        </authorList>
    </citation>
    <scope>NUCLEOTIDE SEQUENCE [LARGE SCALE GENOMIC DNA]</scope>
    <source>
        <strain evidence="1 2">MK1</strain>
    </source>
</reference>
<dbReference type="EMBL" id="LGUB01000014">
    <property type="protein sequence ID" value="KRH94958.1"/>
    <property type="molecule type" value="Genomic_DNA"/>
</dbReference>
<dbReference type="VEuPathDB" id="MicrosporidiaDB:M153_8800018433"/>
<evidence type="ECO:0000313" key="1">
    <source>
        <dbReference type="EMBL" id="KRH94958.1"/>
    </source>
</evidence>
<evidence type="ECO:0000313" key="2">
    <source>
        <dbReference type="Proteomes" id="UP000051530"/>
    </source>
</evidence>
<dbReference type="AlphaFoldDB" id="A0A0R0M5U1"/>